<dbReference type="RefSeq" id="WP_149298646.1">
    <property type="nucleotide sequence ID" value="NZ_CP043473.1"/>
</dbReference>
<evidence type="ECO:0000313" key="1">
    <source>
        <dbReference type="EMBL" id="QEL57212.1"/>
    </source>
</evidence>
<reference evidence="1 2" key="1">
    <citation type="submission" date="2019-08" db="EMBL/GenBank/DDBJ databases">
        <title>Chromobacterium paludis, a novel bacterium isolated from a Maryland marsh pond.</title>
        <authorList>
            <person name="Blackburn M.B."/>
            <person name="Gundersen-Rindal D.E."/>
        </authorList>
    </citation>
    <scope>NUCLEOTIDE SEQUENCE [LARGE SCALE GENOMIC DNA]</scope>
    <source>
        <strain evidence="2">IIBBL 257-1</strain>
    </source>
</reference>
<sequence length="150" mass="16147">MKKEHAACPSADFHANGQRVFGMLGGSAGDRRIIYLKQAMPVEQIDAAKLNGIAPGEVFRTAGPCAGGKCAHHDAASEQCTLVNRIIDKVSPISEELAYCAIRPDCVWWHQHGQDACMRCARVITQDLQAPSGIAEARVPPRRDAAPSQS</sequence>
<gene>
    <name evidence="1" type="ORF">FYK34_17415</name>
</gene>
<protein>
    <submittedName>
        <fullName evidence="1">Nitrogen fixation protein</fullName>
    </submittedName>
</protein>
<proteinExistence type="predicted"/>
<accession>A0A5C1DKN6</accession>
<keyword evidence="2" id="KW-1185">Reference proteome</keyword>
<dbReference type="Proteomes" id="UP000322079">
    <property type="component" value="Chromosome"/>
</dbReference>
<dbReference type="EMBL" id="CP043473">
    <property type="protein sequence ID" value="QEL57212.1"/>
    <property type="molecule type" value="Genomic_DNA"/>
</dbReference>
<dbReference type="AlphaFoldDB" id="A0A5C1DKN6"/>
<dbReference type="KEGG" id="chrm:FYK34_17415"/>
<organism evidence="1 2">
    <name type="scientific">Chromobacterium paludis</name>
    <dbReference type="NCBI Taxonomy" id="2605945"/>
    <lineage>
        <taxon>Bacteria</taxon>
        <taxon>Pseudomonadati</taxon>
        <taxon>Pseudomonadota</taxon>
        <taxon>Betaproteobacteria</taxon>
        <taxon>Neisseriales</taxon>
        <taxon>Chromobacteriaceae</taxon>
        <taxon>Chromobacterium</taxon>
    </lineage>
</organism>
<evidence type="ECO:0000313" key="2">
    <source>
        <dbReference type="Proteomes" id="UP000322079"/>
    </source>
</evidence>
<name>A0A5C1DKN6_9NEIS</name>